<accession>L7ET31</accession>
<gene>
    <name evidence="1" type="ORF">STRTUCAR8_00203</name>
</gene>
<dbReference type="Proteomes" id="UP000010931">
    <property type="component" value="Unassembled WGS sequence"/>
</dbReference>
<protein>
    <submittedName>
        <fullName evidence="1">Uncharacterized protein</fullName>
    </submittedName>
</protein>
<keyword evidence="2" id="KW-1185">Reference proteome</keyword>
<sequence length="65" mass="7305">MVLSSKTPDGVLQQIWAHRLVHHALRELMLRTAATRQLDPDRISFTETLRSARHSVTLTPGGFSP</sequence>
<evidence type="ECO:0000313" key="1">
    <source>
        <dbReference type="EMBL" id="ELP62157.1"/>
    </source>
</evidence>
<organism evidence="1 2">
    <name type="scientific">Streptomyces turgidiscabies (strain Car8)</name>
    <dbReference type="NCBI Taxonomy" id="698760"/>
    <lineage>
        <taxon>Bacteria</taxon>
        <taxon>Bacillati</taxon>
        <taxon>Actinomycetota</taxon>
        <taxon>Actinomycetes</taxon>
        <taxon>Kitasatosporales</taxon>
        <taxon>Streptomycetaceae</taxon>
        <taxon>Streptomyces</taxon>
    </lineage>
</organism>
<dbReference type="PATRIC" id="fig|698760.3.peg.8902"/>
<dbReference type="EMBL" id="AEJB01000630">
    <property type="protein sequence ID" value="ELP62157.1"/>
    <property type="molecule type" value="Genomic_DNA"/>
</dbReference>
<name>L7ET31_STRT8</name>
<proteinExistence type="predicted"/>
<reference evidence="1 2" key="1">
    <citation type="journal article" date="2011" name="Plasmid">
        <title>Streptomyces turgidiscabies Car8 contains a modular pathogenicity island that shares virulence genes with other actinobacterial plant pathogens.</title>
        <authorList>
            <person name="Huguet-Tapia J.C."/>
            <person name="Badger J.H."/>
            <person name="Loria R."/>
            <person name="Pettis G.S."/>
        </authorList>
    </citation>
    <scope>NUCLEOTIDE SEQUENCE [LARGE SCALE GENOMIC DNA]</scope>
    <source>
        <strain evidence="1 2">Car8</strain>
    </source>
</reference>
<comment type="caution">
    <text evidence="1">The sequence shown here is derived from an EMBL/GenBank/DDBJ whole genome shotgun (WGS) entry which is preliminary data.</text>
</comment>
<dbReference type="AlphaFoldDB" id="L7ET31"/>
<evidence type="ECO:0000313" key="2">
    <source>
        <dbReference type="Proteomes" id="UP000010931"/>
    </source>
</evidence>